<proteinExistence type="predicted"/>
<evidence type="ECO:0000313" key="1">
    <source>
        <dbReference type="EMBL" id="KAK6754636.1"/>
    </source>
</evidence>
<comment type="caution">
    <text evidence="1">The sequence shown here is derived from an EMBL/GenBank/DDBJ whole genome shotgun (WGS) entry which is preliminary data.</text>
</comment>
<organism evidence="1 2">
    <name type="scientific">Necator americanus</name>
    <name type="common">Human hookworm</name>
    <dbReference type="NCBI Taxonomy" id="51031"/>
    <lineage>
        <taxon>Eukaryota</taxon>
        <taxon>Metazoa</taxon>
        <taxon>Ecdysozoa</taxon>
        <taxon>Nematoda</taxon>
        <taxon>Chromadorea</taxon>
        <taxon>Rhabditida</taxon>
        <taxon>Rhabditina</taxon>
        <taxon>Rhabditomorpha</taxon>
        <taxon>Strongyloidea</taxon>
        <taxon>Ancylostomatidae</taxon>
        <taxon>Bunostominae</taxon>
        <taxon>Necator</taxon>
    </lineage>
</organism>
<protein>
    <submittedName>
        <fullName evidence="1">Uncharacterized protein</fullName>
    </submittedName>
</protein>
<name>A0ABR1DXM5_NECAM</name>
<reference evidence="1 2" key="1">
    <citation type="submission" date="2023-08" db="EMBL/GenBank/DDBJ databases">
        <title>A Necator americanus chromosomal reference genome.</title>
        <authorList>
            <person name="Ilik V."/>
            <person name="Petrzelkova K.J."/>
            <person name="Pardy F."/>
            <person name="Fuh T."/>
            <person name="Niatou-Singa F.S."/>
            <person name="Gouil Q."/>
            <person name="Baker L."/>
            <person name="Ritchie M.E."/>
            <person name="Jex A.R."/>
            <person name="Gazzola D."/>
            <person name="Li H."/>
            <person name="Toshio Fujiwara R."/>
            <person name="Zhan B."/>
            <person name="Aroian R.V."/>
            <person name="Pafco B."/>
            <person name="Schwarz E.M."/>
        </authorList>
    </citation>
    <scope>NUCLEOTIDE SEQUENCE [LARGE SCALE GENOMIC DNA]</scope>
    <source>
        <strain evidence="1 2">Aroian</strain>
        <tissue evidence="1">Whole animal</tissue>
    </source>
</reference>
<dbReference type="Proteomes" id="UP001303046">
    <property type="component" value="Unassembled WGS sequence"/>
</dbReference>
<accession>A0ABR1DXM5</accession>
<gene>
    <name evidence="1" type="primary">Necator_chrV.g18345</name>
    <name evidence="1" type="ORF">RB195_013554</name>
</gene>
<dbReference type="EMBL" id="JAVFWL010000005">
    <property type="protein sequence ID" value="KAK6754636.1"/>
    <property type="molecule type" value="Genomic_DNA"/>
</dbReference>
<sequence>MTGASKGPTSIVIAELHRLRNCTYLPSVVDSTGNLVAPFSRFRWTTDCHNRNSRIIETSGARRTLERSKKRTNLNLSQCLCPG</sequence>
<keyword evidence="2" id="KW-1185">Reference proteome</keyword>
<evidence type="ECO:0000313" key="2">
    <source>
        <dbReference type="Proteomes" id="UP001303046"/>
    </source>
</evidence>